<organism evidence="2 3">
    <name type="scientific">Culex pipiens pipiens</name>
    <name type="common">Northern house mosquito</name>
    <dbReference type="NCBI Taxonomy" id="38569"/>
    <lineage>
        <taxon>Eukaryota</taxon>
        <taxon>Metazoa</taxon>
        <taxon>Ecdysozoa</taxon>
        <taxon>Arthropoda</taxon>
        <taxon>Hexapoda</taxon>
        <taxon>Insecta</taxon>
        <taxon>Pterygota</taxon>
        <taxon>Neoptera</taxon>
        <taxon>Endopterygota</taxon>
        <taxon>Diptera</taxon>
        <taxon>Nematocera</taxon>
        <taxon>Culicoidea</taxon>
        <taxon>Culicidae</taxon>
        <taxon>Culicinae</taxon>
        <taxon>Culicini</taxon>
        <taxon>Culex</taxon>
        <taxon>Culex</taxon>
    </lineage>
</organism>
<dbReference type="Proteomes" id="UP001562425">
    <property type="component" value="Unassembled WGS sequence"/>
</dbReference>
<evidence type="ECO:0008006" key="4">
    <source>
        <dbReference type="Google" id="ProtNLM"/>
    </source>
</evidence>
<proteinExistence type="predicted"/>
<sequence length="102" mass="11390">MERCVRSNFRIPKIAKQPFRSPGPDITSSKSKKRLAKVTSETSTKKKKRDGKAGKENLNDSLCAICGAVFSNFNDGSEWEKCHTCAEWFHCCVDNSCPTCNV</sequence>
<comment type="caution">
    <text evidence="2">The sequence shown here is derived from an EMBL/GenBank/DDBJ whole genome shotgun (WGS) entry which is preliminary data.</text>
</comment>
<evidence type="ECO:0000256" key="1">
    <source>
        <dbReference type="SAM" id="MobiDB-lite"/>
    </source>
</evidence>
<name>A0ABD1CKF2_CULPP</name>
<dbReference type="EMBL" id="JBEHCU010011327">
    <property type="protein sequence ID" value="KAL1376878.1"/>
    <property type="molecule type" value="Genomic_DNA"/>
</dbReference>
<dbReference type="AlphaFoldDB" id="A0ABD1CKF2"/>
<evidence type="ECO:0000313" key="3">
    <source>
        <dbReference type="Proteomes" id="UP001562425"/>
    </source>
</evidence>
<protein>
    <recommendedName>
        <fullName evidence="4">RING-type domain-containing protein</fullName>
    </recommendedName>
</protein>
<feature type="region of interest" description="Disordered" evidence="1">
    <location>
        <begin position="15"/>
        <end position="56"/>
    </location>
</feature>
<keyword evidence="3" id="KW-1185">Reference proteome</keyword>
<reference evidence="2 3" key="1">
    <citation type="submission" date="2024-05" db="EMBL/GenBank/DDBJ databases">
        <title>Culex pipiens pipiens assembly and annotation.</title>
        <authorList>
            <person name="Alout H."/>
            <person name="Durand T."/>
        </authorList>
    </citation>
    <scope>NUCLEOTIDE SEQUENCE [LARGE SCALE GENOMIC DNA]</scope>
    <source>
        <strain evidence="2">HA-2024</strain>
        <tissue evidence="2">Whole body</tissue>
    </source>
</reference>
<accession>A0ABD1CKF2</accession>
<gene>
    <name evidence="2" type="ORF">pipiens_016625</name>
</gene>
<evidence type="ECO:0000313" key="2">
    <source>
        <dbReference type="EMBL" id="KAL1376878.1"/>
    </source>
</evidence>